<keyword evidence="10" id="KW-0460">Magnesium</keyword>
<keyword evidence="5 16" id="KW-0812">Transmembrane</keyword>
<dbReference type="FunFam" id="1.20.1110.10:FF:000039">
    <property type="entry name" value="Calcium-transporting ATPase"/>
    <property type="match status" value="1"/>
</dbReference>
<evidence type="ECO:0000256" key="11">
    <source>
        <dbReference type="ARBA" id="ARBA00022967"/>
    </source>
</evidence>
<comment type="subcellular location">
    <subcellularLocation>
        <location evidence="1">Membrane</location>
        <topology evidence="1">Multi-pass membrane protein</topology>
    </subcellularLocation>
</comment>
<evidence type="ECO:0000256" key="13">
    <source>
        <dbReference type="ARBA" id="ARBA00023065"/>
    </source>
</evidence>
<organism evidence="18 19">
    <name type="scientific">Zea mays</name>
    <name type="common">Maize</name>
    <dbReference type="NCBI Taxonomy" id="4577"/>
    <lineage>
        <taxon>Eukaryota</taxon>
        <taxon>Viridiplantae</taxon>
        <taxon>Streptophyta</taxon>
        <taxon>Embryophyta</taxon>
        <taxon>Tracheophyta</taxon>
        <taxon>Spermatophyta</taxon>
        <taxon>Magnoliopsida</taxon>
        <taxon>Liliopsida</taxon>
        <taxon>Poales</taxon>
        <taxon>Poaceae</taxon>
        <taxon>PACMAD clade</taxon>
        <taxon>Panicoideae</taxon>
        <taxon>Andropogonodae</taxon>
        <taxon>Andropogoneae</taxon>
        <taxon>Tripsacinae</taxon>
        <taxon>Zea</taxon>
    </lineage>
</organism>
<dbReference type="SUPFAM" id="SSF81665">
    <property type="entry name" value="Calcium ATPase, transmembrane domain M"/>
    <property type="match status" value="1"/>
</dbReference>
<evidence type="ECO:0000256" key="14">
    <source>
        <dbReference type="ARBA" id="ARBA00023136"/>
    </source>
</evidence>
<evidence type="ECO:0000256" key="10">
    <source>
        <dbReference type="ARBA" id="ARBA00022842"/>
    </source>
</evidence>
<evidence type="ECO:0000313" key="18">
    <source>
        <dbReference type="EnsemblPlants" id="Zm00001eb221990_P001"/>
    </source>
</evidence>
<evidence type="ECO:0000256" key="3">
    <source>
        <dbReference type="ARBA" id="ARBA00022448"/>
    </source>
</evidence>
<keyword evidence="14 16" id="KW-0472">Membrane</keyword>
<dbReference type="PANTHER" id="PTHR24093:SF496">
    <property type="entry name" value="CALCIUM-TRANSPORTING ATPASE"/>
    <property type="match status" value="1"/>
</dbReference>
<proteinExistence type="predicted"/>
<sequence>MDTLGALALATEPPTDNLMKRNPVGRREPLVTNIMWRNLFVQALYQVAILLIFDFDGVRILRLQNESRSDAEKITNTFIFNTFVFCQIFNEFNARKPEEKNVFKGATKNHLFMGIIGITTVFQILIIQFLGKFFKIVRLGWRLWLVSIAIGLVRYALQNLATYYGSVNLFFQSFECITSFMHNLTILT</sequence>
<evidence type="ECO:0000256" key="15">
    <source>
        <dbReference type="ARBA" id="ARBA00048694"/>
    </source>
</evidence>
<dbReference type="Proteomes" id="UP000007305">
    <property type="component" value="Chromosome 5"/>
</dbReference>
<feature type="transmembrane region" description="Helical" evidence="16">
    <location>
        <begin position="139"/>
        <end position="157"/>
    </location>
</feature>
<dbReference type="InParanoid" id="A0A804PAV2"/>
<comment type="catalytic activity">
    <reaction evidence="15">
        <text>Ca(2+)(in) + ATP + H2O = Ca(2+)(out) + ADP + phosphate + H(+)</text>
        <dbReference type="Rhea" id="RHEA:18105"/>
        <dbReference type="ChEBI" id="CHEBI:15377"/>
        <dbReference type="ChEBI" id="CHEBI:15378"/>
        <dbReference type="ChEBI" id="CHEBI:29108"/>
        <dbReference type="ChEBI" id="CHEBI:30616"/>
        <dbReference type="ChEBI" id="CHEBI:43474"/>
        <dbReference type="ChEBI" id="CHEBI:456216"/>
        <dbReference type="EC" id="7.2.2.10"/>
    </reaction>
</comment>
<evidence type="ECO:0000256" key="6">
    <source>
        <dbReference type="ARBA" id="ARBA00022723"/>
    </source>
</evidence>
<keyword evidence="6" id="KW-0479">Metal-binding</keyword>
<keyword evidence="4" id="KW-0109">Calcium transport</keyword>
<dbReference type="PANTHER" id="PTHR24093">
    <property type="entry name" value="CATION TRANSPORTING ATPASE"/>
    <property type="match status" value="1"/>
</dbReference>
<evidence type="ECO:0000313" key="19">
    <source>
        <dbReference type="Proteomes" id="UP000007305"/>
    </source>
</evidence>
<evidence type="ECO:0000256" key="4">
    <source>
        <dbReference type="ARBA" id="ARBA00022568"/>
    </source>
</evidence>
<keyword evidence="8" id="KW-0106">Calcium</keyword>
<dbReference type="InterPro" id="IPR023298">
    <property type="entry name" value="ATPase_P-typ_TM_dom_sf"/>
</dbReference>
<keyword evidence="11" id="KW-1278">Translocase</keyword>
<feature type="transmembrane region" description="Helical" evidence="16">
    <location>
        <begin position="34"/>
        <end position="53"/>
    </location>
</feature>
<reference evidence="19" key="1">
    <citation type="journal article" date="2009" name="Science">
        <title>The B73 maize genome: complexity, diversity, and dynamics.</title>
        <authorList>
            <person name="Schnable P.S."/>
            <person name="Ware D."/>
            <person name="Fulton R.S."/>
            <person name="Stein J.C."/>
            <person name="Wei F."/>
            <person name="Pasternak S."/>
            <person name="Liang C."/>
            <person name="Zhang J."/>
            <person name="Fulton L."/>
            <person name="Graves T.A."/>
            <person name="Minx P."/>
            <person name="Reily A.D."/>
            <person name="Courtney L."/>
            <person name="Kruchowski S.S."/>
            <person name="Tomlinson C."/>
            <person name="Strong C."/>
            <person name="Delehaunty K."/>
            <person name="Fronick C."/>
            <person name="Courtney B."/>
            <person name="Rock S.M."/>
            <person name="Belter E."/>
            <person name="Du F."/>
            <person name="Kim K."/>
            <person name="Abbott R.M."/>
            <person name="Cotton M."/>
            <person name="Levy A."/>
            <person name="Marchetto P."/>
            <person name="Ochoa K."/>
            <person name="Jackson S.M."/>
            <person name="Gillam B."/>
            <person name="Chen W."/>
            <person name="Yan L."/>
            <person name="Higginbotham J."/>
            <person name="Cardenas M."/>
            <person name="Waligorski J."/>
            <person name="Applebaum E."/>
            <person name="Phelps L."/>
            <person name="Falcone J."/>
            <person name="Kanchi K."/>
            <person name="Thane T."/>
            <person name="Scimone A."/>
            <person name="Thane N."/>
            <person name="Henke J."/>
            <person name="Wang T."/>
            <person name="Ruppert J."/>
            <person name="Shah N."/>
            <person name="Rotter K."/>
            <person name="Hodges J."/>
            <person name="Ingenthron E."/>
            <person name="Cordes M."/>
            <person name="Kohlberg S."/>
            <person name="Sgro J."/>
            <person name="Delgado B."/>
            <person name="Mead K."/>
            <person name="Chinwalla A."/>
            <person name="Leonard S."/>
            <person name="Crouse K."/>
            <person name="Collura K."/>
            <person name="Kudrna D."/>
            <person name="Currie J."/>
            <person name="He R."/>
            <person name="Angelova A."/>
            <person name="Rajasekar S."/>
            <person name="Mueller T."/>
            <person name="Lomeli R."/>
            <person name="Scara G."/>
            <person name="Ko A."/>
            <person name="Delaney K."/>
            <person name="Wissotski M."/>
            <person name="Lopez G."/>
            <person name="Campos D."/>
            <person name="Braidotti M."/>
            <person name="Ashley E."/>
            <person name="Golser W."/>
            <person name="Kim H."/>
            <person name="Lee S."/>
            <person name="Lin J."/>
            <person name="Dujmic Z."/>
            <person name="Kim W."/>
            <person name="Talag J."/>
            <person name="Zuccolo A."/>
            <person name="Fan C."/>
            <person name="Sebastian A."/>
            <person name="Kramer M."/>
            <person name="Spiegel L."/>
            <person name="Nascimento L."/>
            <person name="Zutavern T."/>
            <person name="Miller B."/>
            <person name="Ambroise C."/>
            <person name="Muller S."/>
            <person name="Spooner W."/>
            <person name="Narechania A."/>
            <person name="Ren L."/>
            <person name="Wei S."/>
            <person name="Kumari S."/>
            <person name="Faga B."/>
            <person name="Levy M.J."/>
            <person name="McMahan L."/>
            <person name="Van Buren P."/>
            <person name="Vaughn M.W."/>
            <person name="Ying K."/>
            <person name="Yeh C.-T."/>
            <person name="Emrich S.J."/>
            <person name="Jia Y."/>
            <person name="Kalyanaraman A."/>
            <person name="Hsia A.-P."/>
            <person name="Barbazuk W.B."/>
            <person name="Baucom R.S."/>
            <person name="Brutnell T.P."/>
            <person name="Carpita N.C."/>
            <person name="Chaparro C."/>
            <person name="Chia J.-M."/>
            <person name="Deragon J.-M."/>
            <person name="Estill J.C."/>
            <person name="Fu Y."/>
            <person name="Jeddeloh J.A."/>
            <person name="Han Y."/>
            <person name="Lee H."/>
            <person name="Li P."/>
            <person name="Lisch D.R."/>
            <person name="Liu S."/>
            <person name="Liu Z."/>
            <person name="Nagel D.H."/>
            <person name="McCann M.C."/>
            <person name="SanMiguel P."/>
            <person name="Myers A.M."/>
            <person name="Nettleton D."/>
            <person name="Nguyen J."/>
            <person name="Penning B.W."/>
            <person name="Ponnala L."/>
            <person name="Schneider K.L."/>
            <person name="Schwartz D.C."/>
            <person name="Sharma A."/>
            <person name="Soderlund C."/>
            <person name="Springer N.M."/>
            <person name="Sun Q."/>
            <person name="Wang H."/>
            <person name="Waterman M."/>
            <person name="Westerman R."/>
            <person name="Wolfgruber T.K."/>
            <person name="Yang L."/>
            <person name="Yu Y."/>
            <person name="Zhang L."/>
            <person name="Zhou S."/>
            <person name="Zhu Q."/>
            <person name="Bennetzen J.L."/>
            <person name="Dawe R.K."/>
            <person name="Jiang J."/>
            <person name="Jiang N."/>
            <person name="Presting G.G."/>
            <person name="Wessler S.R."/>
            <person name="Aluru S."/>
            <person name="Martienssen R.A."/>
            <person name="Clifton S.W."/>
            <person name="McCombie W.R."/>
            <person name="Wing R.A."/>
            <person name="Wilson R.K."/>
        </authorList>
    </citation>
    <scope>NUCLEOTIDE SEQUENCE [LARGE SCALE GENOMIC DNA]</scope>
    <source>
        <strain evidence="19">cv. B73</strain>
    </source>
</reference>
<evidence type="ECO:0000256" key="8">
    <source>
        <dbReference type="ARBA" id="ARBA00022837"/>
    </source>
</evidence>
<keyword evidence="19" id="KW-1185">Reference proteome</keyword>
<evidence type="ECO:0000256" key="2">
    <source>
        <dbReference type="ARBA" id="ARBA00012790"/>
    </source>
</evidence>
<evidence type="ECO:0000256" key="12">
    <source>
        <dbReference type="ARBA" id="ARBA00022989"/>
    </source>
</evidence>
<dbReference type="EnsemblPlants" id="Zm00001eb221990_T001">
    <property type="protein sequence ID" value="Zm00001eb221990_P001"/>
    <property type="gene ID" value="Zm00001eb221990"/>
</dbReference>
<dbReference type="Pfam" id="PF00689">
    <property type="entry name" value="Cation_ATPase_C"/>
    <property type="match status" value="1"/>
</dbReference>
<dbReference type="AlphaFoldDB" id="A0A804PAV2"/>
<evidence type="ECO:0000256" key="1">
    <source>
        <dbReference type="ARBA" id="ARBA00004141"/>
    </source>
</evidence>
<evidence type="ECO:0000256" key="5">
    <source>
        <dbReference type="ARBA" id="ARBA00022692"/>
    </source>
</evidence>
<keyword evidence="13" id="KW-0406">Ion transport</keyword>
<keyword evidence="7" id="KW-0547">Nucleotide-binding</keyword>
<dbReference type="Gramene" id="Zm00001eb221990_T001">
    <property type="protein sequence ID" value="Zm00001eb221990_P001"/>
    <property type="gene ID" value="Zm00001eb221990"/>
</dbReference>
<dbReference type="GO" id="GO:0016020">
    <property type="term" value="C:membrane"/>
    <property type="evidence" value="ECO:0007669"/>
    <property type="project" value="UniProtKB-SubCell"/>
</dbReference>
<protein>
    <recommendedName>
        <fullName evidence="2">P-type Ca(2+) transporter</fullName>
        <ecNumber evidence="2">7.2.2.10</ecNumber>
    </recommendedName>
</protein>
<feature type="domain" description="Cation-transporting P-type ATPase C-terminal" evidence="17">
    <location>
        <begin position="1"/>
        <end position="154"/>
    </location>
</feature>
<reference evidence="18" key="2">
    <citation type="submission" date="2019-07" db="EMBL/GenBank/DDBJ databases">
        <authorList>
            <person name="Seetharam A."/>
            <person name="Woodhouse M."/>
            <person name="Cannon E."/>
        </authorList>
    </citation>
    <scope>NUCLEOTIDE SEQUENCE [LARGE SCALE GENOMIC DNA]</scope>
    <source>
        <strain evidence="18">cv. B73</strain>
    </source>
</reference>
<evidence type="ECO:0000259" key="17">
    <source>
        <dbReference type="Pfam" id="PF00689"/>
    </source>
</evidence>
<dbReference type="InterPro" id="IPR006068">
    <property type="entry name" value="ATPase_P-typ_cation-transptr_C"/>
</dbReference>
<feature type="transmembrane region" description="Helical" evidence="16">
    <location>
        <begin position="110"/>
        <end position="127"/>
    </location>
</feature>
<evidence type="ECO:0000256" key="9">
    <source>
        <dbReference type="ARBA" id="ARBA00022840"/>
    </source>
</evidence>
<dbReference type="GO" id="GO:0005388">
    <property type="term" value="F:P-type calcium transporter activity"/>
    <property type="evidence" value="ECO:0007669"/>
    <property type="project" value="UniProtKB-EC"/>
</dbReference>
<evidence type="ECO:0000256" key="16">
    <source>
        <dbReference type="SAM" id="Phobius"/>
    </source>
</evidence>
<evidence type="ECO:0000256" key="7">
    <source>
        <dbReference type="ARBA" id="ARBA00022741"/>
    </source>
</evidence>
<keyword evidence="12 16" id="KW-1133">Transmembrane helix</keyword>
<dbReference type="GO" id="GO:0046872">
    <property type="term" value="F:metal ion binding"/>
    <property type="evidence" value="ECO:0007669"/>
    <property type="project" value="UniProtKB-KW"/>
</dbReference>
<keyword evidence="9" id="KW-0067">ATP-binding</keyword>
<accession>A0A804PAV2</accession>
<dbReference type="EC" id="7.2.2.10" evidence="2"/>
<reference evidence="18" key="3">
    <citation type="submission" date="2021-05" db="UniProtKB">
        <authorList>
            <consortium name="EnsemblPlants"/>
        </authorList>
    </citation>
    <scope>IDENTIFICATION</scope>
    <source>
        <strain evidence="18">cv. B73</strain>
    </source>
</reference>
<dbReference type="Gene3D" id="1.20.1110.10">
    <property type="entry name" value="Calcium-transporting ATPase, transmembrane domain"/>
    <property type="match status" value="1"/>
</dbReference>
<name>A0A804PAV2_MAIZE</name>
<keyword evidence="3" id="KW-0813">Transport</keyword>
<dbReference type="GO" id="GO:0005524">
    <property type="term" value="F:ATP binding"/>
    <property type="evidence" value="ECO:0007669"/>
    <property type="project" value="UniProtKB-KW"/>
</dbReference>